<keyword evidence="2" id="KW-1185">Reference proteome</keyword>
<proteinExistence type="predicted"/>
<name>K3WBS0_GLOUD</name>
<protein>
    <submittedName>
        <fullName evidence="1">Uncharacterized protein</fullName>
    </submittedName>
</protein>
<organism evidence="1 2">
    <name type="scientific">Globisporangium ultimum (strain ATCC 200006 / CBS 805.95 / DAOM BR144)</name>
    <name type="common">Pythium ultimum</name>
    <dbReference type="NCBI Taxonomy" id="431595"/>
    <lineage>
        <taxon>Eukaryota</taxon>
        <taxon>Sar</taxon>
        <taxon>Stramenopiles</taxon>
        <taxon>Oomycota</taxon>
        <taxon>Peronosporomycetes</taxon>
        <taxon>Pythiales</taxon>
        <taxon>Pythiaceae</taxon>
        <taxon>Globisporangium</taxon>
    </lineage>
</organism>
<dbReference type="HOGENOM" id="CLU_1477914_0_0_1"/>
<dbReference type="Proteomes" id="UP000019132">
    <property type="component" value="Unassembled WGS sequence"/>
</dbReference>
<dbReference type="InParanoid" id="K3WBS0"/>
<accession>K3WBS0</accession>
<sequence>MVATGVNRFRVPLRVTSAIVIMTRAGGIKRVMSDAHHHGIVSVDQAIVRTLARPRGLDPVPSHILALALAPDLVHRSIQENAAAVDTVARDRDRLPSRDPALHAADPPILVIALDQRITTARLVPVMTSIVVTAETTAITITPSNRANRAMVLVGLRDGSQSKHPAQQNDATALQILYCWIRS</sequence>
<dbReference type="AlphaFoldDB" id="K3WBS0"/>
<reference evidence="2" key="1">
    <citation type="journal article" date="2010" name="Genome Biol.">
        <title>Genome sequence of the necrotrophic plant pathogen Pythium ultimum reveals original pathogenicity mechanisms and effector repertoire.</title>
        <authorList>
            <person name="Levesque C.A."/>
            <person name="Brouwer H."/>
            <person name="Cano L."/>
            <person name="Hamilton J.P."/>
            <person name="Holt C."/>
            <person name="Huitema E."/>
            <person name="Raffaele S."/>
            <person name="Robideau G.P."/>
            <person name="Thines M."/>
            <person name="Win J."/>
            <person name="Zerillo M.M."/>
            <person name="Beakes G.W."/>
            <person name="Boore J.L."/>
            <person name="Busam D."/>
            <person name="Dumas B."/>
            <person name="Ferriera S."/>
            <person name="Fuerstenberg S.I."/>
            <person name="Gachon C.M."/>
            <person name="Gaulin E."/>
            <person name="Govers F."/>
            <person name="Grenville-Briggs L."/>
            <person name="Horner N."/>
            <person name="Hostetler J."/>
            <person name="Jiang R.H."/>
            <person name="Johnson J."/>
            <person name="Krajaejun T."/>
            <person name="Lin H."/>
            <person name="Meijer H.J."/>
            <person name="Moore B."/>
            <person name="Morris P."/>
            <person name="Phuntmart V."/>
            <person name="Puiu D."/>
            <person name="Shetty J."/>
            <person name="Stajich J.E."/>
            <person name="Tripathy S."/>
            <person name="Wawra S."/>
            <person name="van West P."/>
            <person name="Whitty B.R."/>
            <person name="Coutinho P.M."/>
            <person name="Henrissat B."/>
            <person name="Martin F."/>
            <person name="Thomas P.D."/>
            <person name="Tyler B.M."/>
            <person name="De Vries R.P."/>
            <person name="Kamoun S."/>
            <person name="Yandell M."/>
            <person name="Tisserat N."/>
            <person name="Buell C.R."/>
        </authorList>
    </citation>
    <scope>NUCLEOTIDE SEQUENCE</scope>
    <source>
        <strain evidence="2">DAOM:BR144</strain>
    </source>
</reference>
<evidence type="ECO:0000313" key="2">
    <source>
        <dbReference type="Proteomes" id="UP000019132"/>
    </source>
</evidence>
<reference evidence="2" key="2">
    <citation type="submission" date="2010-04" db="EMBL/GenBank/DDBJ databases">
        <authorList>
            <person name="Buell R."/>
            <person name="Hamilton J."/>
            <person name="Hostetler J."/>
        </authorList>
    </citation>
    <scope>NUCLEOTIDE SEQUENCE [LARGE SCALE GENOMIC DNA]</scope>
    <source>
        <strain evidence="2">DAOM:BR144</strain>
    </source>
</reference>
<reference evidence="1" key="3">
    <citation type="submission" date="2014-11" db="UniProtKB">
        <authorList>
            <consortium name="EnsemblProtists"/>
        </authorList>
    </citation>
    <scope>IDENTIFICATION</scope>
    <source>
        <strain evidence="1">DAOM BR144</strain>
    </source>
</reference>
<dbReference type="EnsemblProtists" id="PYU1_T002411">
    <property type="protein sequence ID" value="PYU1_T002411"/>
    <property type="gene ID" value="PYU1_G002408"/>
</dbReference>
<evidence type="ECO:0000313" key="1">
    <source>
        <dbReference type="EnsemblProtists" id="PYU1_T002411"/>
    </source>
</evidence>
<dbReference type="VEuPathDB" id="FungiDB:PYU1_G002408"/>